<sequence length="248" mass="28543">MGFFISPPSTKITQEDVYSTVTDYIGKPIAAYNGVGNLVWEVEYDIYGNIRSQTKGEQHFIPFRNQGQYEDVELDGLMYNRFRYYDGNSGTYISQDPIGLAGNNPNIYAYTRDTNTWNDPWGLECSKFGYKGKVSMYASKMDTVLPGKNYNSKQWQSAVKKAKEALSEKVKYQVKVPTSTDAKRFLKDVHGNMDRRSAHTQSKRADGVPKYPKGYEQHQRPEGSFMDIQHIKWYNNNTDGHIFYEIPN</sequence>
<reference evidence="4 5" key="1">
    <citation type="submission" date="2024-04" db="EMBL/GenBank/DDBJ databases">
        <title>Novel genus in family Flammeovirgaceae.</title>
        <authorList>
            <person name="Nguyen T.H."/>
            <person name="Vuong T.Q."/>
            <person name="Le H."/>
            <person name="Kim S.-G."/>
        </authorList>
    </citation>
    <scope>NUCLEOTIDE SEQUENCE [LARGE SCALE GENOMIC DNA]</scope>
    <source>
        <strain evidence="4 5">JCM 23209</strain>
    </source>
</reference>
<dbReference type="InterPro" id="IPR050708">
    <property type="entry name" value="T6SS_VgrG/RHS"/>
</dbReference>
<evidence type="ECO:0000256" key="2">
    <source>
        <dbReference type="SAM" id="MobiDB-lite"/>
    </source>
</evidence>
<accession>A0AAW9S8N5</accession>
<dbReference type="InterPro" id="IPR056823">
    <property type="entry name" value="TEN-like_YD-shell"/>
</dbReference>
<protein>
    <submittedName>
        <fullName evidence="4">RHS repeat-associated core domain-containing protein</fullName>
    </submittedName>
</protein>
<dbReference type="Pfam" id="PF25023">
    <property type="entry name" value="TEN_YD-shell"/>
    <property type="match status" value="1"/>
</dbReference>
<evidence type="ECO:0000313" key="5">
    <source>
        <dbReference type="Proteomes" id="UP001403385"/>
    </source>
</evidence>
<comment type="caution">
    <text evidence="4">The sequence shown here is derived from an EMBL/GenBank/DDBJ whole genome shotgun (WGS) entry which is preliminary data.</text>
</comment>
<dbReference type="NCBIfam" id="TIGR03696">
    <property type="entry name" value="Rhs_assc_core"/>
    <property type="match status" value="1"/>
</dbReference>
<name>A0AAW9S8N5_9BACT</name>
<dbReference type="AlphaFoldDB" id="A0AAW9S8N5"/>
<dbReference type="PANTHER" id="PTHR32305">
    <property type="match status" value="1"/>
</dbReference>
<proteinExistence type="predicted"/>
<dbReference type="Gene3D" id="2.180.10.10">
    <property type="entry name" value="RHS repeat-associated core"/>
    <property type="match status" value="1"/>
</dbReference>
<evidence type="ECO:0000259" key="3">
    <source>
        <dbReference type="Pfam" id="PF25023"/>
    </source>
</evidence>
<keyword evidence="5" id="KW-1185">Reference proteome</keyword>
<dbReference type="PANTHER" id="PTHR32305:SF15">
    <property type="entry name" value="PROTEIN RHSA-RELATED"/>
    <property type="match status" value="1"/>
</dbReference>
<dbReference type="InterPro" id="IPR022385">
    <property type="entry name" value="Rhs_assc_core"/>
</dbReference>
<feature type="domain" description="Teneurin-like YD-shell" evidence="3">
    <location>
        <begin position="16"/>
        <end position="96"/>
    </location>
</feature>
<evidence type="ECO:0000313" key="4">
    <source>
        <dbReference type="EMBL" id="MEN7549862.1"/>
    </source>
</evidence>
<dbReference type="EMBL" id="JBDKWZ010000010">
    <property type="protein sequence ID" value="MEN7549862.1"/>
    <property type="molecule type" value="Genomic_DNA"/>
</dbReference>
<keyword evidence="1" id="KW-0677">Repeat</keyword>
<organism evidence="4 5">
    <name type="scientific">Rapidithrix thailandica</name>
    <dbReference type="NCBI Taxonomy" id="413964"/>
    <lineage>
        <taxon>Bacteria</taxon>
        <taxon>Pseudomonadati</taxon>
        <taxon>Bacteroidota</taxon>
        <taxon>Cytophagia</taxon>
        <taxon>Cytophagales</taxon>
        <taxon>Flammeovirgaceae</taxon>
        <taxon>Rapidithrix</taxon>
    </lineage>
</organism>
<feature type="region of interest" description="Disordered" evidence="2">
    <location>
        <begin position="192"/>
        <end position="220"/>
    </location>
</feature>
<gene>
    <name evidence="4" type="ORF">AAG747_18195</name>
</gene>
<dbReference type="RefSeq" id="WP_346822640.1">
    <property type="nucleotide sequence ID" value="NZ_JBDKWZ010000010.1"/>
</dbReference>
<evidence type="ECO:0000256" key="1">
    <source>
        <dbReference type="ARBA" id="ARBA00022737"/>
    </source>
</evidence>
<dbReference type="Proteomes" id="UP001403385">
    <property type="component" value="Unassembled WGS sequence"/>
</dbReference>